<evidence type="ECO:0000313" key="4">
    <source>
        <dbReference type="Proteomes" id="UP001524642"/>
    </source>
</evidence>
<evidence type="ECO:0008006" key="5">
    <source>
        <dbReference type="Google" id="ProtNLM"/>
    </source>
</evidence>
<feature type="chain" id="PRO_5045446386" description="Type II secretion system protein GspC N-terminal domain-containing protein" evidence="2">
    <location>
        <begin position="25"/>
        <end position="162"/>
    </location>
</feature>
<dbReference type="Proteomes" id="UP001524642">
    <property type="component" value="Unassembled WGS sequence"/>
</dbReference>
<gene>
    <name evidence="3" type="ORF">NRP21_16445</name>
</gene>
<dbReference type="RefSeq" id="WP_257717307.1">
    <property type="nucleotide sequence ID" value="NZ_JANJOU010000014.1"/>
</dbReference>
<dbReference type="EMBL" id="JANJOU010000014">
    <property type="protein sequence ID" value="MCR0983645.1"/>
    <property type="molecule type" value="Genomic_DNA"/>
</dbReference>
<evidence type="ECO:0000313" key="3">
    <source>
        <dbReference type="EMBL" id="MCR0983645.1"/>
    </source>
</evidence>
<keyword evidence="2" id="KW-0732">Signal</keyword>
<comment type="caution">
    <text evidence="3">The sequence shown here is derived from an EMBL/GenBank/DDBJ whole genome shotgun (WGS) entry which is preliminary data.</text>
</comment>
<reference evidence="3 4" key="1">
    <citation type="submission" date="2022-06" db="EMBL/GenBank/DDBJ databases">
        <title>Roseomonas CN29.</title>
        <authorList>
            <person name="Cheng Y."/>
            <person name="He X."/>
        </authorList>
    </citation>
    <scope>NUCLEOTIDE SEQUENCE [LARGE SCALE GENOMIC DNA]</scope>
    <source>
        <strain evidence="3 4">CN29</strain>
    </source>
</reference>
<feature type="signal peptide" evidence="2">
    <location>
        <begin position="1"/>
        <end position="24"/>
    </location>
</feature>
<proteinExistence type="predicted"/>
<sequence length="162" mass="16749">MMLRLPLLAAACLGLGYLSTREQAVTLPSLPAIGQAATTGAVSGIAIVPPPDPPAGPWSEQSERPLFSMGRRPPAKAAPEVAEQPEEAPPPTAASGVIVRAESSLALLRLADGRLMRVAVGDQVDGWQVERISGEGVELMRGTRSLSLGARVPSAVGVVRSN</sequence>
<evidence type="ECO:0000256" key="1">
    <source>
        <dbReference type="SAM" id="MobiDB-lite"/>
    </source>
</evidence>
<organism evidence="3 4">
    <name type="scientific">Roseomonas populi</name>
    <dbReference type="NCBI Taxonomy" id="3121582"/>
    <lineage>
        <taxon>Bacteria</taxon>
        <taxon>Pseudomonadati</taxon>
        <taxon>Pseudomonadota</taxon>
        <taxon>Alphaproteobacteria</taxon>
        <taxon>Acetobacterales</taxon>
        <taxon>Roseomonadaceae</taxon>
        <taxon>Roseomonas</taxon>
    </lineage>
</organism>
<protein>
    <recommendedName>
        <fullName evidence="5">Type II secretion system protein GspC N-terminal domain-containing protein</fullName>
    </recommendedName>
</protein>
<name>A0ABT1X6B4_9PROT</name>
<keyword evidence="4" id="KW-1185">Reference proteome</keyword>
<evidence type="ECO:0000256" key="2">
    <source>
        <dbReference type="SAM" id="SignalP"/>
    </source>
</evidence>
<accession>A0ABT1X6B4</accession>
<feature type="region of interest" description="Disordered" evidence="1">
    <location>
        <begin position="50"/>
        <end position="95"/>
    </location>
</feature>